<keyword evidence="7 11" id="KW-0175">Coiled coil</keyword>
<reference evidence="14 15" key="1">
    <citation type="journal article" date="2020" name="Nature">
        <title>Six reference-quality genomes reveal evolution of bat adaptations.</title>
        <authorList>
            <person name="Jebb D."/>
            <person name="Huang Z."/>
            <person name="Pippel M."/>
            <person name="Hughes G.M."/>
            <person name="Lavrichenko K."/>
            <person name="Devanna P."/>
            <person name="Winkler S."/>
            <person name="Jermiin L.S."/>
            <person name="Skirmuntt E.C."/>
            <person name="Katzourakis A."/>
            <person name="Burkitt-Gray L."/>
            <person name="Ray D.A."/>
            <person name="Sullivan K.A.M."/>
            <person name="Roscito J.G."/>
            <person name="Kirilenko B.M."/>
            <person name="Davalos L.M."/>
            <person name="Corthals A.P."/>
            <person name="Power M.L."/>
            <person name="Jones G."/>
            <person name="Ransome R.D."/>
            <person name="Dechmann D.K.N."/>
            <person name="Locatelli A.G."/>
            <person name="Puechmaille S.J."/>
            <person name="Fedrigo O."/>
            <person name="Jarvis E.D."/>
            <person name="Hiller M."/>
            <person name="Vernes S.C."/>
            <person name="Myers E.W."/>
            <person name="Teeling E.C."/>
        </authorList>
    </citation>
    <scope>NUCLEOTIDE SEQUENCE [LARGE SCALE GENOMIC DNA]</scope>
    <source>
        <strain evidence="14">MRhiFer1</strain>
        <tissue evidence="14">Lung</tissue>
    </source>
</reference>
<keyword evidence="3" id="KW-0597">Phosphoprotein</keyword>
<comment type="caution">
    <text evidence="14">The sequence shown here is derived from an EMBL/GenBank/DDBJ whole genome shotgun (WGS) entry which is preliminary data.</text>
</comment>
<dbReference type="GO" id="GO:0051231">
    <property type="term" value="P:spindle elongation"/>
    <property type="evidence" value="ECO:0007669"/>
    <property type="project" value="TreeGrafter"/>
</dbReference>
<sequence length="1790" mass="207368">MESNLNQDGVPRPSYVVSADPVARPLEVNFDSIKLDLSREFSLVASSTEANSLESKDYLQVCLRIRPFTQSEKEHESEGCVHMLDTQTVLLKDPQSTLTRLSEKSSGQMAQKFSYSKVFGPETTQKEFFHGCIMQPVKDLLKGQSRLIFTYGLTNSGKTYTFQGTEENIGILPRTLNVLFDSLQERLYTKMNLKPHRSREYLRLSPDQEKEEVANKSALLRQVKEVVMQNDSSDTLYGSLTNSLNIPEFEESMKDYEQASLNMDNNIKFSLWVSFFEIYNECIYDLFVPLSSKFQKRKMLRLSQDIKGYSFVKDLQWIQVSDSKEAYRLLKLGIKHQSVAFTKLNNVSSRSHSIFTVRILQIEDSETPRVMRVSELSLCDLAGSERSMKTQNEGERLRETGNINTSLLTLGKCINVLKNSEKSKFQQHVPFRESKLTHYFQSFFNGKGKICMIVNISQCCFAYDETLNVLKFSAIAQKVCVPDILNSSQEKSFGPVKSSQDVSLNINNSDNKILNVKRSTISWESSLEDLVENEDLVEELEEAEGNQNVESEPTDEDLDITLEEDKAFISHAEKRKLLDLIEDLRKKLIKERKEKLTLEFRIREEVTQEFTQYLAQREADFKETLLQEREILEENAECRLAIFKDLVGKSDTQEEPVNQDCTMKVQTKEAIACLEIKFNQVKAELAKTKEELIKTQEELKKRKNESEINLNSLVEELEKSNEKIIMQNQRIQELKDIIYQKEDTINNFQNLKFHLEDTFKSSDKAGTSSLIIKNDLCCNETVEIPKDDKTKTYSGRKRLNENEFQQDEPPTKKGPTYVSPSITEDQKKSEEMQQSISEDEENIRVLPEDNDNEELRTRLLIVENELRNEKEEKVELNKHIVSLQQELAFSEKKSFSLSTEVQQIQSNYDNAISELHVQRGINHEQEEKIMKLSKEVETTRRNITNNISQIQLMQAKIDELRMLDSVSQISNIDVLNLQDLLSGSQEDNLPDTQLPLLDNDYLVSKQVKEYQELSRESSFHRSVEALWEECKEIVKASSKKSHHIQELEQQIENLQAEVKGYEDENKRLKTEARKNKNQDDLLKEKENLIQQLTKELEEKNVHLDVQVQHVVEGKRALSELTQDVTGYKVRITELEALLETQKDECSRSAKLQQEILEKESVILEQEKNLKEFQTNLQDCIKNIKDVKEREVKLKEEITQLTKNLQDAKHSLQLKEEEKETNWRQTEKLKEELSASSALTQNLKADLQRKEEDNAELKEKLADAKKQIEQVQKEVSVMRDEEKLLRIKFNELEKKKNQCTQEIDMKQRTIQQLKEQLSNQKVEEAIQQYEKVCKDLNVKEKIIKDMRMTLEEQEQTQIEQDQVLEAKLEEAERLATELEKLKEKCKDLETKSNQRSSKELEDNTDILSKKLSKLQDEFQESEQKYKSDKKKWLDEKMMLITQAKEAENLRNKEMKKYAEDRERCLKQQTEVEILTAQLAEKDSNLQKWREERDQLVAALEIQLKALISSNLQKDNEIEQLKKITSEASKTEKETMENIKPRLTSSTDPGGVETEPQTTSFEISRNEVENESGVLDSCEVSTENNQTTRFPKPELEIQFTPLRPNKMAVKHPGCTLPVMVKISKARKRKSNEMEEDLVKCENKKNATPRTNLQSPVSEHSNSSGKKQQKVSIRPSSQKTYSLRSQASAININLATKKKEGTLQKFGDFLQHSPTILQSKAKKIIETMSSSKLSNVEVIKENVSRPKRAKRKLYTNEISSPIDISGQVILMDHKVRESDHQILKRRLRTKTAK</sequence>
<dbReference type="GO" id="GO:0008574">
    <property type="term" value="F:plus-end-directed microtubule motor activity"/>
    <property type="evidence" value="ECO:0007669"/>
    <property type="project" value="TreeGrafter"/>
</dbReference>
<dbReference type="SMART" id="SM00129">
    <property type="entry name" value="KISc"/>
    <property type="match status" value="1"/>
</dbReference>
<evidence type="ECO:0000256" key="2">
    <source>
        <dbReference type="ARBA" id="ARBA00022490"/>
    </source>
</evidence>
<keyword evidence="2" id="KW-0963">Cytoplasm</keyword>
<feature type="compositionally biased region" description="Basic and acidic residues" evidence="12">
    <location>
        <begin position="1628"/>
        <end position="1642"/>
    </location>
</feature>
<dbReference type="PRINTS" id="PR00380">
    <property type="entry name" value="KINESINHEAVY"/>
</dbReference>
<feature type="binding site" evidence="10">
    <location>
        <begin position="152"/>
        <end position="159"/>
    </location>
    <ligand>
        <name>ATP</name>
        <dbReference type="ChEBI" id="CHEBI:30616"/>
    </ligand>
</feature>
<dbReference type="PROSITE" id="PS50067">
    <property type="entry name" value="KINESIN_MOTOR_2"/>
    <property type="match status" value="1"/>
</dbReference>
<dbReference type="Pfam" id="PF00225">
    <property type="entry name" value="Kinesin"/>
    <property type="match status" value="1"/>
</dbReference>
<keyword evidence="9" id="KW-0206">Cytoskeleton</keyword>
<comment type="similarity">
    <text evidence="10">Belongs to the TRAFAC class myosin-kinesin ATPase superfamily. Kinesin family.</text>
</comment>
<accession>A0A7J7UWV6</accession>
<feature type="compositionally biased region" description="Polar residues" evidence="12">
    <location>
        <begin position="1643"/>
        <end position="1681"/>
    </location>
</feature>
<dbReference type="GO" id="GO:0005524">
    <property type="term" value="F:ATP binding"/>
    <property type="evidence" value="ECO:0007669"/>
    <property type="project" value="UniProtKB-UniRule"/>
</dbReference>
<feature type="region of interest" description="Disordered" evidence="12">
    <location>
        <begin position="1623"/>
        <end position="1681"/>
    </location>
</feature>
<dbReference type="PROSITE" id="PS00411">
    <property type="entry name" value="KINESIN_MOTOR_1"/>
    <property type="match status" value="1"/>
</dbReference>
<dbReference type="InterPro" id="IPR036961">
    <property type="entry name" value="Kinesin_motor_dom_sf"/>
</dbReference>
<evidence type="ECO:0000256" key="7">
    <source>
        <dbReference type="ARBA" id="ARBA00023054"/>
    </source>
</evidence>
<evidence type="ECO:0000256" key="12">
    <source>
        <dbReference type="SAM" id="MobiDB-lite"/>
    </source>
</evidence>
<dbReference type="GO" id="GO:0007018">
    <property type="term" value="P:microtubule-based movement"/>
    <property type="evidence" value="ECO:0007669"/>
    <property type="project" value="InterPro"/>
</dbReference>
<dbReference type="CDD" id="cd21786">
    <property type="entry name" value="RBD_KIF20B"/>
    <property type="match status" value="1"/>
</dbReference>
<keyword evidence="8 10" id="KW-0505">Motor protein</keyword>
<feature type="coiled-coil region" evidence="11">
    <location>
        <begin position="1037"/>
        <end position="1102"/>
    </location>
</feature>
<keyword evidence="5 10" id="KW-0547">Nucleotide-binding</keyword>
<proteinExistence type="inferred from homology"/>
<keyword evidence="4" id="KW-0493">Microtubule</keyword>
<dbReference type="Gene3D" id="3.40.850.10">
    <property type="entry name" value="Kinesin motor domain"/>
    <property type="match status" value="1"/>
</dbReference>
<feature type="coiled-coil region" evidence="11">
    <location>
        <begin position="671"/>
        <end position="737"/>
    </location>
</feature>
<dbReference type="CDD" id="cd01368">
    <property type="entry name" value="KISc_KIF23_like"/>
    <property type="match status" value="1"/>
</dbReference>
<evidence type="ECO:0000313" key="15">
    <source>
        <dbReference type="Proteomes" id="UP000585614"/>
    </source>
</evidence>
<dbReference type="InterPro" id="IPR047149">
    <property type="entry name" value="KIF11-like"/>
</dbReference>
<dbReference type="PANTHER" id="PTHR47970">
    <property type="entry name" value="KINESIN-LIKE PROTEIN KIF11"/>
    <property type="match status" value="1"/>
</dbReference>
<evidence type="ECO:0000256" key="6">
    <source>
        <dbReference type="ARBA" id="ARBA00022840"/>
    </source>
</evidence>
<comment type="subcellular location">
    <subcellularLocation>
        <location evidence="1">Cytoplasm</location>
        <location evidence="1">Cytoskeleton</location>
        <location evidence="1">Spindle</location>
    </subcellularLocation>
</comment>
<dbReference type="GO" id="GO:0072686">
    <property type="term" value="C:mitotic spindle"/>
    <property type="evidence" value="ECO:0007669"/>
    <property type="project" value="TreeGrafter"/>
</dbReference>
<dbReference type="EMBL" id="JACAGC010000015">
    <property type="protein sequence ID" value="KAF6317375.1"/>
    <property type="molecule type" value="Genomic_DNA"/>
</dbReference>
<feature type="domain" description="Kinesin motor" evidence="13">
    <location>
        <begin position="58"/>
        <end position="479"/>
    </location>
</feature>
<evidence type="ECO:0000259" key="13">
    <source>
        <dbReference type="PROSITE" id="PS50067"/>
    </source>
</evidence>
<dbReference type="InterPro" id="IPR027417">
    <property type="entry name" value="P-loop_NTPase"/>
</dbReference>
<feature type="region of interest" description="Disordered" evidence="12">
    <location>
        <begin position="1527"/>
        <end position="1573"/>
    </location>
</feature>
<dbReference type="GO" id="GO:0008017">
    <property type="term" value="F:microtubule binding"/>
    <property type="evidence" value="ECO:0007669"/>
    <property type="project" value="InterPro"/>
</dbReference>
<dbReference type="GO" id="GO:0090307">
    <property type="term" value="P:mitotic spindle assembly"/>
    <property type="evidence" value="ECO:0007669"/>
    <property type="project" value="TreeGrafter"/>
</dbReference>
<evidence type="ECO:0000256" key="5">
    <source>
        <dbReference type="ARBA" id="ARBA00022741"/>
    </source>
</evidence>
<feature type="coiled-coil region" evidence="11">
    <location>
        <begin position="852"/>
        <end position="893"/>
    </location>
</feature>
<dbReference type="PANTHER" id="PTHR47970:SF29">
    <property type="entry name" value="KINESIN FAMILY MEMBER 20B"/>
    <property type="match status" value="1"/>
</dbReference>
<evidence type="ECO:0000256" key="9">
    <source>
        <dbReference type="ARBA" id="ARBA00023212"/>
    </source>
</evidence>
<evidence type="ECO:0000313" key="14">
    <source>
        <dbReference type="EMBL" id="KAF6317375.1"/>
    </source>
</evidence>
<protein>
    <submittedName>
        <fullName evidence="14">Kinesin family member 20B</fullName>
    </submittedName>
</protein>
<evidence type="ECO:0000256" key="4">
    <source>
        <dbReference type="ARBA" id="ARBA00022701"/>
    </source>
</evidence>
<evidence type="ECO:0000256" key="1">
    <source>
        <dbReference type="ARBA" id="ARBA00004186"/>
    </source>
</evidence>
<name>A0A7J7UWV6_RHIFE</name>
<dbReference type="GO" id="GO:0005634">
    <property type="term" value="C:nucleus"/>
    <property type="evidence" value="ECO:0007669"/>
    <property type="project" value="TreeGrafter"/>
</dbReference>
<evidence type="ECO:0000256" key="3">
    <source>
        <dbReference type="ARBA" id="ARBA00022553"/>
    </source>
</evidence>
<dbReference type="SUPFAM" id="SSF52540">
    <property type="entry name" value="P-loop containing nucleoside triphosphate hydrolases"/>
    <property type="match status" value="1"/>
</dbReference>
<evidence type="ECO:0000256" key="8">
    <source>
        <dbReference type="ARBA" id="ARBA00023175"/>
    </source>
</evidence>
<evidence type="ECO:0000256" key="10">
    <source>
        <dbReference type="PROSITE-ProRule" id="PRU00283"/>
    </source>
</evidence>
<gene>
    <name evidence="14" type="ORF">mRhiFer1_007342</name>
</gene>
<dbReference type="Proteomes" id="UP000585614">
    <property type="component" value="Unassembled WGS sequence"/>
</dbReference>
<feature type="region of interest" description="Disordered" evidence="12">
    <location>
        <begin position="789"/>
        <end position="839"/>
    </location>
</feature>
<keyword evidence="6 10" id="KW-0067">ATP-binding</keyword>
<organism evidence="14 15">
    <name type="scientific">Rhinolophus ferrumequinum</name>
    <name type="common">Greater horseshoe bat</name>
    <dbReference type="NCBI Taxonomy" id="59479"/>
    <lineage>
        <taxon>Eukaryota</taxon>
        <taxon>Metazoa</taxon>
        <taxon>Chordata</taxon>
        <taxon>Craniata</taxon>
        <taxon>Vertebrata</taxon>
        <taxon>Euteleostomi</taxon>
        <taxon>Mammalia</taxon>
        <taxon>Eutheria</taxon>
        <taxon>Laurasiatheria</taxon>
        <taxon>Chiroptera</taxon>
        <taxon>Yinpterochiroptera</taxon>
        <taxon>Rhinolophoidea</taxon>
        <taxon>Rhinolophidae</taxon>
        <taxon>Rhinolophinae</taxon>
        <taxon>Rhinolophus</taxon>
    </lineage>
</organism>
<feature type="compositionally biased region" description="Basic and acidic residues" evidence="12">
    <location>
        <begin position="1527"/>
        <end position="1538"/>
    </location>
</feature>
<dbReference type="GO" id="GO:0005876">
    <property type="term" value="C:spindle microtubule"/>
    <property type="evidence" value="ECO:0007669"/>
    <property type="project" value="TreeGrafter"/>
</dbReference>
<dbReference type="InterPro" id="IPR001752">
    <property type="entry name" value="Kinesin_motor_dom"/>
</dbReference>
<dbReference type="InterPro" id="IPR019821">
    <property type="entry name" value="Kinesin_motor_CS"/>
</dbReference>
<evidence type="ECO:0000256" key="11">
    <source>
        <dbReference type="SAM" id="Coils"/>
    </source>
</evidence>